<dbReference type="EMBL" id="BQKC01000001">
    <property type="protein sequence ID" value="GJM55787.1"/>
    <property type="molecule type" value="Genomic_DNA"/>
</dbReference>
<evidence type="ECO:0000313" key="2">
    <source>
        <dbReference type="Proteomes" id="UP001055025"/>
    </source>
</evidence>
<dbReference type="Proteomes" id="UP001055025">
    <property type="component" value="Unassembled WGS sequence"/>
</dbReference>
<dbReference type="RefSeq" id="WP_135978360.1">
    <property type="nucleotide sequence ID" value="NZ_BQKC01000001.1"/>
</dbReference>
<comment type="caution">
    <text evidence="1">The sequence shown here is derived from an EMBL/GenBank/DDBJ whole genome shotgun (WGS) entry which is preliminary data.</text>
</comment>
<evidence type="ECO:0008006" key="3">
    <source>
        <dbReference type="Google" id="ProtNLM"/>
    </source>
</evidence>
<name>A0AAV5B3V4_9ACTN</name>
<evidence type="ECO:0000313" key="1">
    <source>
        <dbReference type="EMBL" id="GJM55787.1"/>
    </source>
</evidence>
<proteinExistence type="predicted"/>
<protein>
    <recommendedName>
        <fullName evidence="3">FeoB-associated Cys-rich membrane protein</fullName>
    </recommendedName>
</protein>
<gene>
    <name evidence="1" type="ORF">ATOP_14420</name>
</gene>
<keyword evidence="2" id="KW-1185">Reference proteome</keyword>
<dbReference type="AlphaFoldDB" id="A0AAV5B3V4"/>
<accession>A0AAV5B3V4</accession>
<organism evidence="1 2">
    <name type="scientific">Granulimonas faecalis</name>
    <dbReference type="NCBI Taxonomy" id="2894155"/>
    <lineage>
        <taxon>Bacteria</taxon>
        <taxon>Bacillati</taxon>
        <taxon>Actinomycetota</taxon>
        <taxon>Coriobacteriia</taxon>
        <taxon>Coriobacteriales</taxon>
        <taxon>Kribbibacteriaceae</taxon>
        <taxon>Granulimonas</taxon>
    </lineage>
</organism>
<sequence length="79" mass="7569">MIDAIVVAAVVVAVVLVVRARVRANAKGGCSGCGSASVCAGSGTGPCPVAGDAVESMEEAARAAVASVKPAGRGRSCCH</sequence>
<reference evidence="1" key="1">
    <citation type="journal article" date="2022" name="Int. J. Syst. Evol. Microbiol.">
        <title>Granulimonas faecalis gen. nov., sp. nov., and Leptogranulimonas caecicola gen. nov., sp. nov., novel lactate-producing Atopobiaceae bacteria isolated from mouse intestines, and an emended description of the family Atopobiaceae.</title>
        <authorList>
            <person name="Morinaga K."/>
            <person name="Kusada H."/>
            <person name="Sakamoto S."/>
            <person name="Murakami T."/>
            <person name="Toyoda A."/>
            <person name="Mori H."/>
            <person name="Meng X.Y."/>
            <person name="Takashino M."/>
            <person name="Murotomi K."/>
            <person name="Tamaki H."/>
        </authorList>
    </citation>
    <scope>NUCLEOTIDE SEQUENCE</scope>
    <source>
        <strain evidence="1">OPF53</strain>
    </source>
</reference>
<dbReference type="Pfam" id="PF12669">
    <property type="entry name" value="FeoB_associated"/>
    <property type="match status" value="1"/>
</dbReference>